<proteinExistence type="predicted"/>
<name>A0A5B7E5Y2_PORTR</name>
<protein>
    <submittedName>
        <fullName evidence="2">Uncharacterized protein</fullName>
    </submittedName>
</protein>
<sequence>MATDPSSSGPQITMSHSGDPHRVTAMSSSGGESAGLSLGSPMGSRTSRNAHSQVGGGGSASSLPRPGSLRATRRAMARLDLHV</sequence>
<evidence type="ECO:0000313" key="3">
    <source>
        <dbReference type="Proteomes" id="UP000324222"/>
    </source>
</evidence>
<dbReference type="EMBL" id="VSRR010002069">
    <property type="protein sequence ID" value="MPC29421.1"/>
    <property type="molecule type" value="Genomic_DNA"/>
</dbReference>
<gene>
    <name evidence="2" type="ORF">E2C01_022651</name>
</gene>
<dbReference type="Proteomes" id="UP000324222">
    <property type="component" value="Unassembled WGS sequence"/>
</dbReference>
<evidence type="ECO:0000256" key="1">
    <source>
        <dbReference type="SAM" id="MobiDB-lite"/>
    </source>
</evidence>
<comment type="caution">
    <text evidence="2">The sequence shown here is derived from an EMBL/GenBank/DDBJ whole genome shotgun (WGS) entry which is preliminary data.</text>
</comment>
<evidence type="ECO:0000313" key="2">
    <source>
        <dbReference type="EMBL" id="MPC29421.1"/>
    </source>
</evidence>
<feature type="region of interest" description="Disordered" evidence="1">
    <location>
        <begin position="1"/>
        <end position="83"/>
    </location>
</feature>
<reference evidence="2 3" key="1">
    <citation type="submission" date="2019-05" db="EMBL/GenBank/DDBJ databases">
        <title>Another draft genome of Portunus trituberculatus and its Hox gene families provides insights of decapod evolution.</title>
        <authorList>
            <person name="Jeong J.-H."/>
            <person name="Song I."/>
            <person name="Kim S."/>
            <person name="Choi T."/>
            <person name="Kim D."/>
            <person name="Ryu S."/>
            <person name="Kim W."/>
        </authorList>
    </citation>
    <scope>NUCLEOTIDE SEQUENCE [LARGE SCALE GENOMIC DNA]</scope>
    <source>
        <tissue evidence="2">Muscle</tissue>
    </source>
</reference>
<dbReference type="AlphaFoldDB" id="A0A5B7E5Y2"/>
<feature type="compositionally biased region" description="Low complexity" evidence="1">
    <location>
        <begin position="27"/>
        <end position="40"/>
    </location>
</feature>
<keyword evidence="3" id="KW-1185">Reference proteome</keyword>
<organism evidence="2 3">
    <name type="scientific">Portunus trituberculatus</name>
    <name type="common">Swimming crab</name>
    <name type="synonym">Neptunus trituberculatus</name>
    <dbReference type="NCBI Taxonomy" id="210409"/>
    <lineage>
        <taxon>Eukaryota</taxon>
        <taxon>Metazoa</taxon>
        <taxon>Ecdysozoa</taxon>
        <taxon>Arthropoda</taxon>
        <taxon>Crustacea</taxon>
        <taxon>Multicrustacea</taxon>
        <taxon>Malacostraca</taxon>
        <taxon>Eumalacostraca</taxon>
        <taxon>Eucarida</taxon>
        <taxon>Decapoda</taxon>
        <taxon>Pleocyemata</taxon>
        <taxon>Brachyura</taxon>
        <taxon>Eubrachyura</taxon>
        <taxon>Portunoidea</taxon>
        <taxon>Portunidae</taxon>
        <taxon>Portuninae</taxon>
        <taxon>Portunus</taxon>
    </lineage>
</organism>
<accession>A0A5B7E5Y2</accession>
<feature type="compositionally biased region" description="Polar residues" evidence="1">
    <location>
        <begin position="43"/>
        <end position="52"/>
    </location>
</feature>
<feature type="compositionally biased region" description="Polar residues" evidence="1">
    <location>
        <begin position="1"/>
        <end position="16"/>
    </location>
</feature>